<evidence type="ECO:0000313" key="3">
    <source>
        <dbReference type="Proteomes" id="UP000241362"/>
    </source>
</evidence>
<reference evidence="2 3" key="1">
    <citation type="submission" date="2018-03" db="EMBL/GenBank/DDBJ databases">
        <title>Rhodobacter blasticus.</title>
        <authorList>
            <person name="Meyer T.E."/>
            <person name="Miller S."/>
            <person name="Lodha T."/>
            <person name="Gandham S."/>
            <person name="Chintalapati S."/>
            <person name="Chintalapati V.R."/>
        </authorList>
    </citation>
    <scope>NUCLEOTIDE SEQUENCE [LARGE SCALE GENOMIC DNA]</scope>
    <source>
        <strain evidence="2 3">DSM 2131</strain>
    </source>
</reference>
<dbReference type="InterPro" id="IPR036844">
    <property type="entry name" value="Hint_dom_sf"/>
</dbReference>
<gene>
    <name evidence="2" type="ORF">C5F44_05805</name>
</gene>
<dbReference type="InterPro" id="IPR006141">
    <property type="entry name" value="Intein_N"/>
</dbReference>
<dbReference type="InterPro" id="IPR001343">
    <property type="entry name" value="Hemolysn_Ca-bd"/>
</dbReference>
<sequence>MAVEIVDPGSTELIHLASVDVKFSGAHIGGGIYFSANHNPTPGGTNTAIPQRSLDGQVEQHATTEYDYTLPFGGAPWDAYREDTDNNGTLDYVKAGFDMSLHVGARLSSTGQFYNGPAVPLLIANDPNDLFGTVTITGYPSAANSLNGLGGVLHQTTGTLAAGQSIYTGENAYVEQDVGGDIGGYFTIDGAEALGGMSGGGTFLDYDADGDGVTETYLIGAVARGGVAFDENGQIVGTFVQSTSFSPHYADLAATIQSLTGDDARTADDFPRMTLLSAQTAGSTLTTVQGQFFHEDIYGGVNDDALFGGGGDDRIFGGVGADLVSGGAGNDTLTGGAGADWFAADSFASGGNDVIADFDGAGGDVIDLSSYFQTLDDVVAAATETPDGSILIALPPSAGGGTVQVLNTSIADLNAVNLNVICFAAGTLILTAQGEVPVEDLVPGDEIITRSGASRCLKAVNTRVLGDLELTLRPNLWPVVIARNALGPDVPSRNLRVSPQHRVLVNSRIAHHMGHDDVLVSAKSLLGVPGITQPRPETGCTYVHLVFDRHEVIKSDGCWSESLFPGAQAFLSLPRSVREEYEEIFGNPAGHRPAATIFKGHKARALIRRHLRNGVALQTAAPQTARCQGQAGARA</sequence>
<dbReference type="SUPFAM" id="SSF51120">
    <property type="entry name" value="beta-Roll"/>
    <property type="match status" value="1"/>
</dbReference>
<dbReference type="PROSITE" id="PS00330">
    <property type="entry name" value="HEMOLYSIN_CALCIUM"/>
    <property type="match status" value="1"/>
</dbReference>
<proteinExistence type="predicted"/>
<dbReference type="SUPFAM" id="SSF51294">
    <property type="entry name" value="Hedgehog/intein (Hint) domain"/>
    <property type="match status" value="1"/>
</dbReference>
<dbReference type="EMBL" id="PZKE01000004">
    <property type="protein sequence ID" value="PTE15317.1"/>
    <property type="molecule type" value="Genomic_DNA"/>
</dbReference>
<dbReference type="Pfam" id="PF00353">
    <property type="entry name" value="HemolysinCabind"/>
    <property type="match status" value="1"/>
</dbReference>
<dbReference type="Proteomes" id="UP000241362">
    <property type="component" value="Unassembled WGS sequence"/>
</dbReference>
<dbReference type="Gene3D" id="2.170.16.10">
    <property type="entry name" value="Hedgehog/Intein (Hint) domain"/>
    <property type="match status" value="1"/>
</dbReference>
<dbReference type="InterPro" id="IPR011049">
    <property type="entry name" value="Serralysin-like_metalloprot_C"/>
</dbReference>
<dbReference type="RefSeq" id="WP_107672566.1">
    <property type="nucleotide sequence ID" value="NZ_PZKE01000004.1"/>
</dbReference>
<dbReference type="Gene3D" id="2.150.10.10">
    <property type="entry name" value="Serralysin-like metalloprotease, C-terminal"/>
    <property type="match status" value="1"/>
</dbReference>
<dbReference type="Pfam" id="PF13403">
    <property type="entry name" value="Hint_2"/>
    <property type="match status" value="1"/>
</dbReference>
<comment type="caution">
    <text evidence="2">The sequence shown here is derived from an EMBL/GenBank/DDBJ whole genome shotgun (WGS) entry which is preliminary data.</text>
</comment>
<name>A0A2T4JBW5_FUSBL</name>
<dbReference type="PRINTS" id="PR00313">
    <property type="entry name" value="CABNDNGRPT"/>
</dbReference>
<dbReference type="AlphaFoldDB" id="A0A2T4JBW5"/>
<dbReference type="GO" id="GO:0005509">
    <property type="term" value="F:calcium ion binding"/>
    <property type="evidence" value="ECO:0007669"/>
    <property type="project" value="InterPro"/>
</dbReference>
<evidence type="ECO:0000259" key="1">
    <source>
        <dbReference type="Pfam" id="PF13403"/>
    </source>
</evidence>
<organism evidence="2 3">
    <name type="scientific">Fuscovulum blasticum DSM 2131</name>
    <dbReference type="NCBI Taxonomy" id="1188250"/>
    <lineage>
        <taxon>Bacteria</taxon>
        <taxon>Pseudomonadati</taxon>
        <taxon>Pseudomonadota</taxon>
        <taxon>Alphaproteobacteria</taxon>
        <taxon>Rhodobacterales</taxon>
        <taxon>Paracoccaceae</taxon>
        <taxon>Pseudogemmobacter</taxon>
    </lineage>
</organism>
<accession>A0A2T4JBW5</accession>
<feature type="domain" description="Hedgehog/Intein (Hint)" evidence="1">
    <location>
        <begin position="421"/>
        <end position="566"/>
    </location>
</feature>
<dbReference type="PROSITE" id="PS50817">
    <property type="entry name" value="INTEIN_N_TER"/>
    <property type="match status" value="1"/>
</dbReference>
<dbReference type="InterPro" id="IPR018511">
    <property type="entry name" value="Hemolysin-typ_Ca-bd_CS"/>
</dbReference>
<keyword evidence="3" id="KW-1185">Reference proteome</keyword>
<evidence type="ECO:0000313" key="2">
    <source>
        <dbReference type="EMBL" id="PTE15317.1"/>
    </source>
</evidence>
<dbReference type="InterPro" id="IPR028992">
    <property type="entry name" value="Hedgehog/Intein_dom"/>
</dbReference>
<dbReference type="GO" id="GO:0016539">
    <property type="term" value="P:intein-mediated protein splicing"/>
    <property type="evidence" value="ECO:0007669"/>
    <property type="project" value="InterPro"/>
</dbReference>
<protein>
    <recommendedName>
        <fullName evidence="1">Hedgehog/Intein (Hint) domain-containing protein</fullName>
    </recommendedName>
</protein>